<reference evidence="4" key="1">
    <citation type="submission" date="2022-07" db="EMBL/GenBank/DDBJ databases">
        <title>Complete genome sequence of Salinispirillum sp. LH10-3-1 capable of multiple carbohydrate inversion isolated from a soda lake.</title>
        <authorList>
            <person name="Liu J."/>
            <person name="Zhai Y."/>
            <person name="Zhang H."/>
            <person name="Yang H."/>
            <person name="Qu J."/>
            <person name="Li J."/>
        </authorList>
    </citation>
    <scope>NUCLEOTIDE SEQUENCE</scope>
    <source>
        <strain evidence="4">LH 10-3-1</strain>
    </source>
</reference>
<dbReference type="RefSeq" id="WP_304994276.1">
    <property type="nucleotide sequence ID" value="NZ_CP101717.1"/>
</dbReference>
<dbReference type="GO" id="GO:0016787">
    <property type="term" value="F:hydrolase activity"/>
    <property type="evidence" value="ECO:0007669"/>
    <property type="project" value="UniProtKB-KW"/>
</dbReference>
<evidence type="ECO:0000256" key="2">
    <source>
        <dbReference type="ARBA" id="ARBA00022801"/>
    </source>
</evidence>
<organism evidence="4">
    <name type="scientific">Salinispirillum sp. LH 10-3-1</name>
    <dbReference type="NCBI Taxonomy" id="2952525"/>
    <lineage>
        <taxon>Bacteria</taxon>
        <taxon>Pseudomonadati</taxon>
        <taxon>Pseudomonadota</taxon>
        <taxon>Gammaproteobacteria</taxon>
        <taxon>Oceanospirillales</taxon>
        <taxon>Saccharospirillaceae</taxon>
        <taxon>Salinispirillum</taxon>
    </lineage>
</organism>
<name>A0AB38YC85_9GAMM</name>
<comment type="similarity">
    <text evidence="1">Belongs to the AB hydrolase superfamily.</text>
</comment>
<proteinExistence type="inferred from homology"/>
<dbReference type="PRINTS" id="PR00412">
    <property type="entry name" value="EPOXHYDRLASE"/>
</dbReference>
<dbReference type="GO" id="GO:0016020">
    <property type="term" value="C:membrane"/>
    <property type="evidence" value="ECO:0007669"/>
    <property type="project" value="TreeGrafter"/>
</dbReference>
<dbReference type="PANTHER" id="PTHR43798">
    <property type="entry name" value="MONOACYLGLYCEROL LIPASE"/>
    <property type="match status" value="1"/>
</dbReference>
<evidence type="ECO:0000256" key="1">
    <source>
        <dbReference type="ARBA" id="ARBA00008645"/>
    </source>
</evidence>
<gene>
    <name evidence="4" type="ORF">NFC81_09645</name>
</gene>
<evidence type="ECO:0000313" key="4">
    <source>
        <dbReference type="EMBL" id="WLD56990.1"/>
    </source>
</evidence>
<dbReference type="InterPro" id="IPR029058">
    <property type="entry name" value="AB_hydrolase_fold"/>
</dbReference>
<dbReference type="SUPFAM" id="SSF53474">
    <property type="entry name" value="alpha/beta-Hydrolases"/>
    <property type="match status" value="1"/>
</dbReference>
<evidence type="ECO:0000259" key="3">
    <source>
        <dbReference type="Pfam" id="PF00561"/>
    </source>
</evidence>
<dbReference type="Pfam" id="PF00561">
    <property type="entry name" value="Abhydrolase_1"/>
    <property type="match status" value="1"/>
</dbReference>
<dbReference type="EMBL" id="CP101717">
    <property type="protein sequence ID" value="WLD56990.1"/>
    <property type="molecule type" value="Genomic_DNA"/>
</dbReference>
<keyword evidence="2 4" id="KW-0378">Hydrolase</keyword>
<dbReference type="InterPro" id="IPR000073">
    <property type="entry name" value="AB_hydrolase_1"/>
</dbReference>
<sequence length="285" mass="31452">MREKKHELLGLTLAECQWGSGNFPVFALHGWQDNAASFAALGEALERKSSDYQLIAIDLPGHGHSSHFPASQFYNLWDYIPVLVARLELAAAPVWLLGHSLGGMLGTLIAALRPDLVRGIVTLDIVGLATDPVDRQLERYLASLTEQLQPIKRLAPAASLAAAIARRARIGSPVSAPANAQLTSRGVCCVGEGEAAEWHFRLDPRVRIGSVWRMLDDQAKALTARLTCPWHAILGESGFFSPNIVERLRLELPITTVTWWPGGHHFHMESQPDELWLTLEQRITL</sequence>
<accession>A0AB38YC85</accession>
<dbReference type="PRINTS" id="PR00111">
    <property type="entry name" value="ABHYDROLASE"/>
</dbReference>
<dbReference type="AlphaFoldDB" id="A0AB38YC85"/>
<dbReference type="Gene3D" id="3.40.50.1820">
    <property type="entry name" value="alpha/beta hydrolase"/>
    <property type="match status" value="1"/>
</dbReference>
<feature type="domain" description="AB hydrolase-1" evidence="3">
    <location>
        <begin position="24"/>
        <end position="137"/>
    </location>
</feature>
<dbReference type="PANTHER" id="PTHR43798:SF14">
    <property type="entry name" value="SERINE HYDROLASE-LIKE PROTEIN DDB_G0286239"/>
    <property type="match status" value="1"/>
</dbReference>
<dbReference type="InterPro" id="IPR050266">
    <property type="entry name" value="AB_hydrolase_sf"/>
</dbReference>
<dbReference type="InterPro" id="IPR000639">
    <property type="entry name" value="Epox_hydrolase-like"/>
</dbReference>
<protein>
    <submittedName>
        <fullName evidence="4">Alpha/beta hydrolase</fullName>
    </submittedName>
</protein>